<sequence>MGYAPQRHHLRNHQHGALRPRPPHLYRPARVLPQLSLLGNFAATFALLGVMASKTSFAVTILRLTTEWTRALVWSTIIAINALTSVSVIMTWIPCDPRRASTVCVPVSVYVNYSIFAGAFSGAIDLGLALLPWYLIWDMNINIREKLGIGVAMSLGVCACATAILKCVALPTIARGDYTSDHTPALDLDWAVGFPDKLPLQGPLPDGVEEDPFRLRVRRSHERVDARGNSTTMSRRASEDPVISRRNRESGARGAEAQAASSDGWREESGKIGGKDGEATVTMSERRENDSDGYEMDDIRHMV</sequence>
<dbReference type="OrthoDB" id="5417887at2759"/>
<dbReference type="Proteomes" id="UP000838763">
    <property type="component" value="Unassembled WGS sequence"/>
</dbReference>
<evidence type="ECO:0000259" key="8">
    <source>
        <dbReference type="Pfam" id="PF20684"/>
    </source>
</evidence>
<feature type="transmembrane region" description="Helical" evidence="7">
    <location>
        <begin position="147"/>
        <end position="165"/>
    </location>
</feature>
<dbReference type="Pfam" id="PF20684">
    <property type="entry name" value="Fung_rhodopsin"/>
    <property type="match status" value="1"/>
</dbReference>
<evidence type="ECO:0000256" key="1">
    <source>
        <dbReference type="ARBA" id="ARBA00004141"/>
    </source>
</evidence>
<evidence type="ECO:0000256" key="3">
    <source>
        <dbReference type="ARBA" id="ARBA00022989"/>
    </source>
</evidence>
<gene>
    <name evidence="9" type="ORF">PPNO1_LOCUS9583</name>
</gene>
<dbReference type="PANTHER" id="PTHR33048:SF42">
    <property type="entry name" value="INTEGRAL MEMBRANE PROTEIN"/>
    <property type="match status" value="1"/>
</dbReference>
<name>A0A9P1HBC2_9PEZI</name>
<dbReference type="GO" id="GO:0016020">
    <property type="term" value="C:membrane"/>
    <property type="evidence" value="ECO:0007669"/>
    <property type="project" value="UniProtKB-SubCell"/>
</dbReference>
<keyword evidence="3 7" id="KW-1133">Transmembrane helix</keyword>
<evidence type="ECO:0000256" key="7">
    <source>
        <dbReference type="SAM" id="Phobius"/>
    </source>
</evidence>
<accession>A0A9P1HBC2</accession>
<feature type="compositionally biased region" description="Basic and acidic residues" evidence="6">
    <location>
        <begin position="236"/>
        <end position="251"/>
    </location>
</feature>
<feature type="domain" description="Rhodopsin" evidence="8">
    <location>
        <begin position="45"/>
        <end position="183"/>
    </location>
</feature>
<feature type="region of interest" description="Disordered" evidence="6">
    <location>
        <begin position="1"/>
        <end position="21"/>
    </location>
</feature>
<organism evidence="9 10">
    <name type="scientific">Parascedosporium putredinis</name>
    <dbReference type="NCBI Taxonomy" id="1442378"/>
    <lineage>
        <taxon>Eukaryota</taxon>
        <taxon>Fungi</taxon>
        <taxon>Dikarya</taxon>
        <taxon>Ascomycota</taxon>
        <taxon>Pezizomycotina</taxon>
        <taxon>Sordariomycetes</taxon>
        <taxon>Hypocreomycetidae</taxon>
        <taxon>Microascales</taxon>
        <taxon>Microascaceae</taxon>
        <taxon>Parascedosporium</taxon>
    </lineage>
</organism>
<evidence type="ECO:0000256" key="5">
    <source>
        <dbReference type="ARBA" id="ARBA00038359"/>
    </source>
</evidence>
<comment type="caution">
    <text evidence="9">The sequence shown here is derived from an EMBL/GenBank/DDBJ whole genome shotgun (WGS) entry which is preliminary data.</text>
</comment>
<proteinExistence type="inferred from homology"/>
<feature type="transmembrane region" description="Helical" evidence="7">
    <location>
        <begin position="113"/>
        <end position="135"/>
    </location>
</feature>
<keyword evidence="4 7" id="KW-0472">Membrane</keyword>
<protein>
    <recommendedName>
        <fullName evidence="8">Rhodopsin domain-containing protein</fullName>
    </recommendedName>
</protein>
<dbReference type="AlphaFoldDB" id="A0A9P1HBC2"/>
<feature type="region of interest" description="Disordered" evidence="6">
    <location>
        <begin position="219"/>
        <end position="303"/>
    </location>
</feature>
<evidence type="ECO:0000256" key="6">
    <source>
        <dbReference type="SAM" id="MobiDB-lite"/>
    </source>
</evidence>
<evidence type="ECO:0000256" key="2">
    <source>
        <dbReference type="ARBA" id="ARBA00022692"/>
    </source>
</evidence>
<dbReference type="InterPro" id="IPR052337">
    <property type="entry name" value="SAT4-like"/>
</dbReference>
<feature type="transmembrane region" description="Helical" evidence="7">
    <location>
        <begin position="71"/>
        <end position="93"/>
    </location>
</feature>
<evidence type="ECO:0000313" key="9">
    <source>
        <dbReference type="EMBL" id="CAI4220042.1"/>
    </source>
</evidence>
<reference evidence="9" key="1">
    <citation type="submission" date="2022-11" db="EMBL/GenBank/DDBJ databases">
        <authorList>
            <person name="Scott C."/>
            <person name="Bruce N."/>
        </authorList>
    </citation>
    <scope>NUCLEOTIDE SEQUENCE</scope>
</reference>
<dbReference type="EMBL" id="CALLCH030000021">
    <property type="protein sequence ID" value="CAI4220042.1"/>
    <property type="molecule type" value="Genomic_DNA"/>
</dbReference>
<comment type="subcellular location">
    <subcellularLocation>
        <location evidence="1">Membrane</location>
        <topology evidence="1">Multi-pass membrane protein</topology>
    </subcellularLocation>
</comment>
<comment type="similarity">
    <text evidence="5">Belongs to the SAT4 family.</text>
</comment>
<dbReference type="InterPro" id="IPR049326">
    <property type="entry name" value="Rhodopsin_dom_fungi"/>
</dbReference>
<evidence type="ECO:0000256" key="4">
    <source>
        <dbReference type="ARBA" id="ARBA00023136"/>
    </source>
</evidence>
<dbReference type="PANTHER" id="PTHR33048">
    <property type="entry name" value="PTH11-LIKE INTEGRAL MEMBRANE PROTEIN (AFU_ORTHOLOGUE AFUA_5G11245)"/>
    <property type="match status" value="1"/>
</dbReference>
<keyword evidence="2 7" id="KW-0812">Transmembrane</keyword>
<keyword evidence="10" id="KW-1185">Reference proteome</keyword>
<feature type="compositionally biased region" description="Basic and acidic residues" evidence="6">
    <location>
        <begin position="264"/>
        <end position="290"/>
    </location>
</feature>
<evidence type="ECO:0000313" key="10">
    <source>
        <dbReference type="Proteomes" id="UP000838763"/>
    </source>
</evidence>